<keyword evidence="2" id="KW-0547">Nucleotide-binding</keyword>
<protein>
    <submittedName>
        <fullName evidence="6">Putative recA-like recombinase</fullName>
    </submittedName>
</protein>
<sequence length="407" mass="44370">MAKAKAKGKQATTGVDLDLSALNLSGGLVLLRDSDYAKVFDRLPLFLPKIDKIFGGGLPFGRMIEVAGVPSGGKSTFTHHVMRVATALGCICVLIDVEGTSDNERLTALGIDTSKVLVKQPDPDKGTALTVEEVGQTVEETLELFKSKFPHVPVVYVWDSVGSTPSQVELEKDFGEQNVGARAKAITQFVTKVTPMVSQSKSLFIGINQVRDDIGGNPMFKTYKVPGGKAWEHAATLRIEIKNRGAINKGSGVNKERLGHTMGVKTQKSKVSRPFQEATGSLLADTGIDYEYNLVTMGDEAGIIGKPSNQSYEYTDQFGTVYKQNRASFIEWLRTPEAQPVRQEILNKLIQIEFPDGYTALKNETLDISGWIDQVVPVISPEFSQSSDNSDNIEDLLAKEAEDILKG</sequence>
<dbReference type="GeneID" id="24723110"/>
<dbReference type="EMBL" id="KJ676859">
    <property type="protein sequence ID" value="AID17843.1"/>
    <property type="molecule type" value="Genomic_DNA"/>
</dbReference>
<evidence type="ECO:0000259" key="5">
    <source>
        <dbReference type="PROSITE" id="PS50163"/>
    </source>
</evidence>
<dbReference type="GO" id="GO:0005524">
    <property type="term" value="F:ATP binding"/>
    <property type="evidence" value="ECO:0007669"/>
    <property type="project" value="UniProtKB-KW"/>
</dbReference>
<dbReference type="InterPro" id="IPR020587">
    <property type="entry name" value="RecA_monomer-monomer_interface"/>
</dbReference>
<dbReference type="RefSeq" id="YP_009149169.1">
    <property type="nucleotide sequence ID" value="NC_027352.1"/>
</dbReference>
<name>A0A0E3DET7_9CAUD</name>
<evidence type="ECO:0000256" key="4">
    <source>
        <dbReference type="ARBA" id="ARBA00023172"/>
    </source>
</evidence>
<evidence type="ECO:0000256" key="1">
    <source>
        <dbReference type="ARBA" id="ARBA00009391"/>
    </source>
</evidence>
<dbReference type="Pfam" id="PF00154">
    <property type="entry name" value="RecA_N"/>
    <property type="match status" value="1"/>
</dbReference>
<dbReference type="GO" id="GO:0008094">
    <property type="term" value="F:ATP-dependent activity, acting on DNA"/>
    <property type="evidence" value="ECO:0007669"/>
    <property type="project" value="InterPro"/>
</dbReference>
<dbReference type="PRINTS" id="PR00142">
    <property type="entry name" value="RECA"/>
</dbReference>
<dbReference type="Gene3D" id="3.40.50.300">
    <property type="entry name" value="P-loop containing nucleotide triphosphate hydrolases"/>
    <property type="match status" value="1"/>
</dbReference>
<dbReference type="PANTHER" id="PTHR45900">
    <property type="entry name" value="RECA"/>
    <property type="match status" value="1"/>
</dbReference>
<dbReference type="InterPro" id="IPR027417">
    <property type="entry name" value="P-loop_NTPase"/>
</dbReference>
<evidence type="ECO:0000313" key="7">
    <source>
        <dbReference type="Proteomes" id="UP000033000"/>
    </source>
</evidence>
<dbReference type="GO" id="GO:0003697">
    <property type="term" value="F:single-stranded DNA binding"/>
    <property type="evidence" value="ECO:0007669"/>
    <property type="project" value="InterPro"/>
</dbReference>
<evidence type="ECO:0000256" key="3">
    <source>
        <dbReference type="ARBA" id="ARBA00022840"/>
    </source>
</evidence>
<evidence type="ECO:0000313" key="6">
    <source>
        <dbReference type="EMBL" id="AID17843.1"/>
    </source>
</evidence>
<gene>
    <name evidence="6" type="ORF">JBP901_gp131</name>
</gene>
<dbReference type="GO" id="GO:0006281">
    <property type="term" value="P:DNA repair"/>
    <property type="evidence" value="ECO:0007669"/>
    <property type="project" value="InterPro"/>
</dbReference>
<keyword evidence="4" id="KW-0233">DNA recombination</keyword>
<dbReference type="Proteomes" id="UP000033000">
    <property type="component" value="Segment"/>
</dbReference>
<feature type="domain" description="RecA family profile 2" evidence="5">
    <location>
        <begin position="224"/>
        <end position="293"/>
    </location>
</feature>
<dbReference type="SUPFAM" id="SSF52540">
    <property type="entry name" value="P-loop containing nucleoside triphosphate hydrolases"/>
    <property type="match status" value="1"/>
</dbReference>
<comment type="similarity">
    <text evidence="1">Belongs to the RecA family.</text>
</comment>
<organism evidence="6 7">
    <name type="scientific">Bacillus phage JBP901</name>
    <dbReference type="NCBI Taxonomy" id="1498212"/>
    <lineage>
        <taxon>Viruses</taxon>
        <taxon>Duplodnaviria</taxon>
        <taxon>Heunggongvirae</taxon>
        <taxon>Uroviricota</taxon>
        <taxon>Caudoviricetes</taxon>
        <taxon>Herelleviridae</taxon>
        <taxon>Bastillevirinae</taxon>
        <taxon>Caeruleovirus</taxon>
        <taxon>Caeruleovirus JBP901</taxon>
    </lineage>
</organism>
<keyword evidence="3" id="KW-0067">ATP-binding</keyword>
<dbReference type="InterPro" id="IPR013765">
    <property type="entry name" value="DNA_recomb/repair_RecA"/>
</dbReference>
<reference evidence="6 7" key="1">
    <citation type="journal article" date="2015" name="Arch. Virol.">
        <title>Complete genome sequence and phylogenetic position of the Bacillus cereus group phage JBP901.</title>
        <authorList>
            <person name="Asare P.T."/>
            <person name="Ryu S."/>
            <person name="Kim K.P."/>
        </authorList>
    </citation>
    <scope>NUCLEOTIDE SEQUENCE [LARGE SCALE GENOMIC DNA]</scope>
</reference>
<dbReference type="GO" id="GO:0006310">
    <property type="term" value="P:DNA recombination"/>
    <property type="evidence" value="ECO:0007669"/>
    <property type="project" value="UniProtKB-KW"/>
</dbReference>
<dbReference type="PROSITE" id="PS50163">
    <property type="entry name" value="RECA_3"/>
    <property type="match status" value="1"/>
</dbReference>
<evidence type="ECO:0000256" key="2">
    <source>
        <dbReference type="ARBA" id="ARBA00022741"/>
    </source>
</evidence>
<dbReference type="OrthoDB" id="5186at10239"/>
<dbReference type="KEGG" id="vg:24723110"/>
<keyword evidence="7" id="KW-1185">Reference proteome</keyword>
<proteinExistence type="inferred from homology"/>
<dbReference type="InterPro" id="IPR049428">
    <property type="entry name" value="RecA-like_N"/>
</dbReference>
<dbReference type="PANTHER" id="PTHR45900:SF1">
    <property type="entry name" value="MITOCHONDRIAL DNA REPAIR PROTEIN RECA HOMOLOG-RELATED"/>
    <property type="match status" value="1"/>
</dbReference>
<accession>A0A0E3DET7</accession>